<protein>
    <submittedName>
        <fullName evidence="1">Uncharacterized protein</fullName>
    </submittedName>
</protein>
<organism evidence="1 2">
    <name type="scientific">Candidatus Kutchimonas denitrificans</name>
    <dbReference type="NCBI Taxonomy" id="3056748"/>
    <lineage>
        <taxon>Bacteria</taxon>
        <taxon>Pseudomonadati</taxon>
        <taxon>Gemmatimonadota</taxon>
        <taxon>Gemmatimonadia</taxon>
        <taxon>Candidatus Palauibacterales</taxon>
        <taxon>Candidatus Palauibacteraceae</taxon>
        <taxon>Candidatus Kutchimonas</taxon>
    </lineage>
</organism>
<name>A0AAE5CCF1_9BACT</name>
<comment type="caution">
    <text evidence="1">The sequence shown here is derived from an EMBL/GenBank/DDBJ whole genome shotgun (WGS) entry which is preliminary data.</text>
</comment>
<accession>A0AAE5CCF1</accession>
<dbReference type="Proteomes" id="UP000702544">
    <property type="component" value="Unassembled WGS sequence"/>
</dbReference>
<proteinExistence type="predicted"/>
<dbReference type="EMBL" id="JAACAK010000022">
    <property type="protein sequence ID" value="NIR74099.1"/>
    <property type="molecule type" value="Genomic_DNA"/>
</dbReference>
<sequence length="118" mass="12494">MNNVNEGSQFESRLPDDGRYWDDLAARIVDSAEPILRQHGQRQAWWHPLAKWSPAIGIGAAAAAILILVAGPPKVAGGNQVSFEQLISPQEPVAQAVVSGAPASDISAMLLVESGGER</sequence>
<evidence type="ECO:0000313" key="1">
    <source>
        <dbReference type="EMBL" id="NIR74099.1"/>
    </source>
</evidence>
<evidence type="ECO:0000313" key="2">
    <source>
        <dbReference type="Proteomes" id="UP000702544"/>
    </source>
</evidence>
<dbReference type="AlphaFoldDB" id="A0AAE5CCF1"/>
<gene>
    <name evidence="1" type="ORF">GWO12_03155</name>
</gene>
<reference evidence="1 2" key="1">
    <citation type="submission" date="2020-01" db="EMBL/GenBank/DDBJ databases">
        <title>Genomes assembled from Gulf of Kutch pelagic sediment metagenomes.</title>
        <authorList>
            <person name="Chandrashekar M."/>
            <person name="Mahajan M.S."/>
            <person name="Dave K.J."/>
            <person name="Vatsa P."/>
            <person name="Nathani N.M."/>
        </authorList>
    </citation>
    <scope>NUCLEOTIDE SEQUENCE [LARGE SCALE GENOMIC DNA]</scope>
    <source>
        <strain evidence="1">KS3-K002</strain>
    </source>
</reference>